<evidence type="ECO:0000259" key="2">
    <source>
        <dbReference type="Pfam" id="PF22725"/>
    </source>
</evidence>
<dbReference type="KEGG" id="ahel:Q31a_02240"/>
<dbReference type="EC" id="1.1.99.28" evidence="3"/>
<dbReference type="RefSeq" id="WP_145072722.1">
    <property type="nucleotide sequence ID" value="NZ_CP036298.1"/>
</dbReference>
<dbReference type="AlphaFoldDB" id="A0A518G011"/>
<dbReference type="Gene3D" id="3.40.50.720">
    <property type="entry name" value="NAD(P)-binding Rossmann-like Domain"/>
    <property type="match status" value="1"/>
</dbReference>
<evidence type="ECO:0000313" key="3">
    <source>
        <dbReference type="EMBL" id="QDV21945.1"/>
    </source>
</evidence>
<dbReference type="EMBL" id="CP036298">
    <property type="protein sequence ID" value="QDV21945.1"/>
    <property type="molecule type" value="Genomic_DNA"/>
</dbReference>
<accession>A0A518G011</accession>
<reference evidence="3 4" key="1">
    <citation type="submission" date="2019-02" db="EMBL/GenBank/DDBJ databases">
        <title>Deep-cultivation of Planctomycetes and their phenomic and genomic characterization uncovers novel biology.</title>
        <authorList>
            <person name="Wiegand S."/>
            <person name="Jogler M."/>
            <person name="Boedeker C."/>
            <person name="Pinto D."/>
            <person name="Vollmers J."/>
            <person name="Rivas-Marin E."/>
            <person name="Kohn T."/>
            <person name="Peeters S.H."/>
            <person name="Heuer A."/>
            <person name="Rast P."/>
            <person name="Oberbeckmann S."/>
            <person name="Bunk B."/>
            <person name="Jeske O."/>
            <person name="Meyerdierks A."/>
            <person name="Storesund J.E."/>
            <person name="Kallscheuer N."/>
            <person name="Luecker S."/>
            <person name="Lage O.M."/>
            <person name="Pohl T."/>
            <person name="Merkel B.J."/>
            <person name="Hornburger P."/>
            <person name="Mueller R.-W."/>
            <person name="Bruemmer F."/>
            <person name="Labrenz M."/>
            <person name="Spormann A.M."/>
            <person name="Op den Camp H."/>
            <person name="Overmann J."/>
            <person name="Amann R."/>
            <person name="Jetten M.S.M."/>
            <person name="Mascher T."/>
            <person name="Medema M.H."/>
            <person name="Devos D.P."/>
            <person name="Kaster A.-K."/>
            <person name="Ovreas L."/>
            <person name="Rohde M."/>
            <person name="Galperin M.Y."/>
            <person name="Jogler C."/>
        </authorList>
    </citation>
    <scope>NUCLEOTIDE SEQUENCE [LARGE SCALE GENOMIC DNA]</scope>
    <source>
        <strain evidence="3 4">Q31a</strain>
    </source>
</reference>
<dbReference type="PANTHER" id="PTHR46368:SF4">
    <property type="entry name" value="OS10G0403700 PROTEIN"/>
    <property type="match status" value="1"/>
</dbReference>
<name>A0A518G011_9BACT</name>
<dbReference type="GO" id="GO:0000166">
    <property type="term" value="F:nucleotide binding"/>
    <property type="evidence" value="ECO:0007669"/>
    <property type="project" value="InterPro"/>
</dbReference>
<evidence type="ECO:0000259" key="1">
    <source>
        <dbReference type="Pfam" id="PF01408"/>
    </source>
</evidence>
<dbReference type="Pfam" id="PF22725">
    <property type="entry name" value="GFO_IDH_MocA_C3"/>
    <property type="match status" value="1"/>
</dbReference>
<dbReference type="PANTHER" id="PTHR46368">
    <property type="match status" value="1"/>
</dbReference>
<feature type="domain" description="Gfo/Idh/MocA-like oxidoreductase N-terminal" evidence="1">
    <location>
        <begin position="7"/>
        <end position="129"/>
    </location>
</feature>
<dbReference type="Gene3D" id="3.30.360.10">
    <property type="entry name" value="Dihydrodipicolinate Reductase, domain 2"/>
    <property type="match status" value="1"/>
</dbReference>
<keyword evidence="3" id="KW-0560">Oxidoreductase</keyword>
<evidence type="ECO:0000313" key="4">
    <source>
        <dbReference type="Proteomes" id="UP000318017"/>
    </source>
</evidence>
<organism evidence="3 4">
    <name type="scientific">Aureliella helgolandensis</name>
    <dbReference type="NCBI Taxonomy" id="2527968"/>
    <lineage>
        <taxon>Bacteria</taxon>
        <taxon>Pseudomonadati</taxon>
        <taxon>Planctomycetota</taxon>
        <taxon>Planctomycetia</taxon>
        <taxon>Pirellulales</taxon>
        <taxon>Pirellulaceae</taxon>
        <taxon>Aureliella</taxon>
    </lineage>
</organism>
<dbReference type="InterPro" id="IPR055170">
    <property type="entry name" value="GFO_IDH_MocA-like_dom"/>
</dbReference>
<sequence length="369" mass="40808">MAEKHCRFGIMGTAGIARKNWKAIRLSGNARVAAVASRSEASAQKFIDECTAQVPQVSTPDAVGSYEALLAREDIDAVYIPLPTALRHEWVIRAAEAGKHVLGEKPAALNAQQVAGMLEACKKNNVQYMDGVMFMHSQRLPLVGELLKCDERIGQLRRMAAQFSFAGDATFLKKNIRVHSELEPYGCLGDLGWYCVRYFLCSLNGEMPTHVQARQLTRLQGTGSPGTVPGEFSAELYFASGVTASFYCSFLTENQQWFHASGSKGNLRVNDFVLPYHGSEVDVLTAQDRFEIDNCEFHMEPHSQRHAVREYDAGQATAQEVRMIRKFADLALSGKSDASWPAWTLKTQQVLDACFESSNQDGAKISMTP</sequence>
<dbReference type="InterPro" id="IPR000683">
    <property type="entry name" value="Gfo/Idh/MocA-like_OxRdtase_N"/>
</dbReference>
<protein>
    <submittedName>
        <fullName evidence="3">Glucose--fructose oxidoreductase</fullName>
        <ecNumber evidence="3">1.1.99.28</ecNumber>
    </submittedName>
</protein>
<keyword evidence="4" id="KW-1185">Reference proteome</keyword>
<feature type="domain" description="GFO/IDH/MocA-like oxidoreductase" evidence="2">
    <location>
        <begin position="151"/>
        <end position="267"/>
    </location>
</feature>
<dbReference type="GO" id="GO:0047061">
    <property type="term" value="F:glucose-fructose oxidoreductase activity"/>
    <property type="evidence" value="ECO:0007669"/>
    <property type="project" value="UniProtKB-EC"/>
</dbReference>
<dbReference type="SUPFAM" id="SSF51735">
    <property type="entry name" value="NAD(P)-binding Rossmann-fold domains"/>
    <property type="match status" value="1"/>
</dbReference>
<dbReference type="OrthoDB" id="9783105at2"/>
<dbReference type="Pfam" id="PF01408">
    <property type="entry name" value="GFO_IDH_MocA"/>
    <property type="match status" value="1"/>
</dbReference>
<dbReference type="SUPFAM" id="SSF55347">
    <property type="entry name" value="Glyceraldehyde-3-phosphate dehydrogenase-like, C-terminal domain"/>
    <property type="match status" value="1"/>
</dbReference>
<proteinExistence type="predicted"/>
<dbReference type="InterPro" id="IPR036291">
    <property type="entry name" value="NAD(P)-bd_dom_sf"/>
</dbReference>
<gene>
    <name evidence="3" type="primary">gfo_1</name>
    <name evidence="3" type="ORF">Q31a_02240</name>
</gene>
<dbReference type="Proteomes" id="UP000318017">
    <property type="component" value="Chromosome"/>
</dbReference>